<dbReference type="Proteomes" id="UP000428260">
    <property type="component" value="Chromosome"/>
</dbReference>
<dbReference type="AlphaFoldDB" id="A0A6I6K6T5"/>
<feature type="chain" id="PRO_5026096104" evidence="4">
    <location>
        <begin position="27"/>
        <end position="373"/>
    </location>
</feature>
<keyword evidence="3" id="KW-0479">Metal-binding</keyword>
<keyword evidence="3" id="KW-0464">Manganese</keyword>
<evidence type="ECO:0000313" key="6">
    <source>
        <dbReference type="EMBL" id="QGY48222.1"/>
    </source>
</evidence>
<dbReference type="InterPro" id="IPR036264">
    <property type="entry name" value="Bact_exopeptidase_dim_dom"/>
</dbReference>
<comment type="similarity">
    <text evidence="1">Belongs to the peptidase M20 family.</text>
</comment>
<evidence type="ECO:0000313" key="7">
    <source>
        <dbReference type="Proteomes" id="UP000428260"/>
    </source>
</evidence>
<dbReference type="PANTHER" id="PTHR11014">
    <property type="entry name" value="PEPTIDASE M20 FAMILY MEMBER"/>
    <property type="match status" value="1"/>
</dbReference>
<gene>
    <name evidence="6" type="ORF">GM418_25355</name>
</gene>
<evidence type="ECO:0000256" key="4">
    <source>
        <dbReference type="SAM" id="SignalP"/>
    </source>
</evidence>
<evidence type="ECO:0000256" key="1">
    <source>
        <dbReference type="ARBA" id="ARBA00006153"/>
    </source>
</evidence>
<comment type="cofactor">
    <cofactor evidence="3">
        <name>Mn(2+)</name>
        <dbReference type="ChEBI" id="CHEBI:29035"/>
    </cofactor>
    <text evidence="3">The Mn(2+) ion enhances activity.</text>
</comment>
<dbReference type="InterPro" id="IPR002933">
    <property type="entry name" value="Peptidase_M20"/>
</dbReference>
<dbReference type="SUPFAM" id="SSF55031">
    <property type="entry name" value="Bacterial exopeptidase dimerisation domain"/>
    <property type="match status" value="1"/>
</dbReference>
<name>A0A6I6K6T5_9BACT</name>
<evidence type="ECO:0000256" key="2">
    <source>
        <dbReference type="ARBA" id="ARBA00022801"/>
    </source>
</evidence>
<feature type="signal peptide" evidence="4">
    <location>
        <begin position="1"/>
        <end position="26"/>
    </location>
</feature>
<accession>A0A6I6K6T5</accession>
<dbReference type="GO" id="GO:0046872">
    <property type="term" value="F:metal ion binding"/>
    <property type="evidence" value="ECO:0007669"/>
    <property type="project" value="UniProtKB-KW"/>
</dbReference>
<keyword evidence="4" id="KW-0732">Signal</keyword>
<keyword evidence="7" id="KW-1185">Reference proteome</keyword>
<evidence type="ECO:0000259" key="5">
    <source>
        <dbReference type="Pfam" id="PF07687"/>
    </source>
</evidence>
<dbReference type="EMBL" id="CP046401">
    <property type="protein sequence ID" value="QGY48222.1"/>
    <property type="molecule type" value="Genomic_DNA"/>
</dbReference>
<dbReference type="Gene3D" id="3.40.630.10">
    <property type="entry name" value="Zn peptidases"/>
    <property type="match status" value="2"/>
</dbReference>
<proteinExistence type="inferred from homology"/>
<reference evidence="6 7" key="1">
    <citation type="submission" date="2019-11" db="EMBL/GenBank/DDBJ databases">
        <authorList>
            <person name="Zheng R.K."/>
            <person name="Sun C.M."/>
        </authorList>
    </citation>
    <scope>NUCLEOTIDE SEQUENCE [LARGE SCALE GENOMIC DNA]</scope>
    <source>
        <strain evidence="6 7">WC007</strain>
    </source>
</reference>
<dbReference type="Pfam" id="PF07687">
    <property type="entry name" value="M20_dimer"/>
    <property type="match status" value="1"/>
</dbReference>
<feature type="binding site" evidence="3">
    <location>
        <position position="130"/>
    </location>
    <ligand>
        <name>Mn(2+)</name>
        <dbReference type="ChEBI" id="CHEBI:29035"/>
        <label>2</label>
    </ligand>
</feature>
<keyword evidence="2 6" id="KW-0378">Hydrolase</keyword>
<dbReference type="PANTHER" id="PTHR11014:SF63">
    <property type="entry name" value="METALLOPEPTIDASE, PUTATIVE (AFU_ORTHOLOGUE AFUA_6G09600)-RELATED"/>
    <property type="match status" value="1"/>
</dbReference>
<dbReference type="Gene3D" id="3.30.70.360">
    <property type="match status" value="1"/>
</dbReference>
<sequence length="373" mass="40220">MIFNKTAGWIRVVILLTAMLPVASLAQNGGNLYKVNAEIEKKVIDWRRDFHEHPELSNREFRTSKKVAGHLRSLGMEVTEGIAITGVKGVLKGGHPGPVVALRADMDALPIVEKTDVPFTSKVDVIFGQHMASMLEAGKIACKSGPIMAGASDFKIIVQGKGSHGSAPWSSVDPIAISAQIVNSIQTIVSRNINIVENPAVVTVGAIQGGNRSNIIPESVEMEGTIRVFSDEDQKFIYKRLTAIAENIAEAEGGKAIVKVPYTMEYPVTINDEALSSQMLPTLEQSAGKNNVVEIKPITGAEDFSMFAQKVPGLCYYIGGMPKGQKPSTAAPHHTAEFFLDESSFVTGVNTMTNLVLDYLDMYPEMAGTSGEE</sequence>
<dbReference type="GO" id="GO:0016787">
    <property type="term" value="F:hydrolase activity"/>
    <property type="evidence" value="ECO:0007669"/>
    <property type="project" value="UniProtKB-KW"/>
</dbReference>
<dbReference type="SUPFAM" id="SSF53187">
    <property type="entry name" value="Zn-dependent exopeptidases"/>
    <property type="match status" value="1"/>
</dbReference>
<feature type="domain" description="Peptidase M20 dimerisation" evidence="5">
    <location>
        <begin position="150"/>
        <end position="250"/>
    </location>
</feature>
<feature type="binding site" evidence="3">
    <location>
        <position position="334"/>
    </location>
    <ligand>
        <name>Mn(2+)</name>
        <dbReference type="ChEBI" id="CHEBI:29035"/>
        <label>2</label>
    </ligand>
</feature>
<protein>
    <submittedName>
        <fullName evidence="6">Amidohydrolase</fullName>
    </submittedName>
</protein>
<dbReference type="Pfam" id="PF01546">
    <property type="entry name" value="Peptidase_M20"/>
    <property type="match status" value="1"/>
</dbReference>
<dbReference type="FunFam" id="3.30.70.360:FF:000014">
    <property type="entry name" value="N-acyl-L-amino acid amidohydrolase"/>
    <property type="match status" value="1"/>
</dbReference>
<dbReference type="NCBIfam" id="TIGR01891">
    <property type="entry name" value="amidohydrolases"/>
    <property type="match status" value="1"/>
</dbReference>
<dbReference type="InterPro" id="IPR011650">
    <property type="entry name" value="Peptidase_M20_dimer"/>
</dbReference>
<organism evidence="6 7">
    <name type="scientific">Maribellus comscasis</name>
    <dbReference type="NCBI Taxonomy" id="2681766"/>
    <lineage>
        <taxon>Bacteria</taxon>
        <taxon>Pseudomonadati</taxon>
        <taxon>Bacteroidota</taxon>
        <taxon>Bacteroidia</taxon>
        <taxon>Marinilabiliales</taxon>
        <taxon>Prolixibacteraceae</taxon>
        <taxon>Maribellus</taxon>
    </lineage>
</organism>
<dbReference type="PIRSF" id="PIRSF005962">
    <property type="entry name" value="Pept_M20D_amidohydro"/>
    <property type="match status" value="1"/>
</dbReference>
<evidence type="ECO:0000256" key="3">
    <source>
        <dbReference type="PIRSR" id="PIRSR005962-1"/>
    </source>
</evidence>
<dbReference type="InterPro" id="IPR017439">
    <property type="entry name" value="Amidohydrolase"/>
</dbReference>
<dbReference type="KEGG" id="mcos:GM418_25355"/>